<organism evidence="1 2">
    <name type="scientific">Photorhabdus laumondii subsp. clarkei</name>
    <dbReference type="NCBI Taxonomy" id="2029685"/>
    <lineage>
        <taxon>Bacteria</taxon>
        <taxon>Pseudomonadati</taxon>
        <taxon>Pseudomonadota</taxon>
        <taxon>Gammaproteobacteria</taxon>
        <taxon>Enterobacterales</taxon>
        <taxon>Morganellaceae</taxon>
        <taxon>Photorhabdus</taxon>
    </lineage>
</organism>
<gene>
    <name evidence="1" type="ORF">CKY01_13475</name>
</gene>
<dbReference type="Proteomes" id="UP000250870">
    <property type="component" value="Unassembled WGS sequence"/>
</dbReference>
<comment type="caution">
    <text evidence="1">The sequence shown here is derived from an EMBL/GenBank/DDBJ whole genome shotgun (WGS) entry which is preliminary data.</text>
</comment>
<protein>
    <submittedName>
        <fullName evidence="1">Uncharacterized protein</fullName>
    </submittedName>
</protein>
<dbReference type="AlphaFoldDB" id="A0A329VDV2"/>
<proteinExistence type="predicted"/>
<accession>A0A329VDV2</accession>
<sequence>MVWLIWLCVESKAELPKWLREFPNADWFLLSNTNNRIIALLIKNFLSDDGEIVELGIDVAVSMTNLKSEQVSY</sequence>
<dbReference type="EMBL" id="NSCI01000017">
    <property type="protein sequence ID" value="RAW90380.1"/>
    <property type="molecule type" value="Genomic_DNA"/>
</dbReference>
<evidence type="ECO:0000313" key="1">
    <source>
        <dbReference type="EMBL" id="RAW90380.1"/>
    </source>
</evidence>
<name>A0A329VDV2_9GAMM</name>
<evidence type="ECO:0000313" key="2">
    <source>
        <dbReference type="Proteomes" id="UP000250870"/>
    </source>
</evidence>
<reference evidence="1 2" key="1">
    <citation type="journal article" date="2018" name="Int. J. Syst. Evol. Microbiol.">
        <title>Whole-genome-based revisit of Photorhabdus phylogeny: proposal for the elevation of most Photorhabdus subspecies to the species level and description of one novel species Photorhabdus bodei sp. nov., and one novel subspecies Photorhabdus laumondii subsp. clarkei subsp. nov.</title>
        <authorList>
            <person name="Machado R.A.R."/>
            <person name="Wuthrich D."/>
            <person name="Kuhnert P."/>
            <person name="Arce C.C.M."/>
            <person name="Thonen L."/>
            <person name="Ruiz C."/>
            <person name="Zhang X."/>
            <person name="Robert C.A.M."/>
            <person name="Karimi J."/>
            <person name="Kamali S."/>
            <person name="Ma J."/>
            <person name="Bruggmann R."/>
            <person name="Erb M."/>
        </authorList>
    </citation>
    <scope>NUCLEOTIDE SEQUENCE [LARGE SCALE GENOMIC DNA]</scope>
    <source>
        <strain evidence="1 2">BOJ-47</strain>
    </source>
</reference>